<name>A0A4C1UVF4_EUMVA</name>
<protein>
    <submittedName>
        <fullName evidence="2">Uncharacterized protein</fullName>
    </submittedName>
</protein>
<evidence type="ECO:0000313" key="3">
    <source>
        <dbReference type="Proteomes" id="UP000299102"/>
    </source>
</evidence>
<evidence type="ECO:0000256" key="1">
    <source>
        <dbReference type="SAM" id="MobiDB-lite"/>
    </source>
</evidence>
<dbReference type="Proteomes" id="UP000299102">
    <property type="component" value="Unassembled WGS sequence"/>
</dbReference>
<sequence>MPGKRSGPPLVELKWYIMGEAVSSSGHAAPDAGTSSWGMSRRKAENEEIRNRAFSRRVGRFGADVSAFSYALSTRSTLAPRYEEAGRLYRVRGRIYRRSLKAINARPASDGRVAVSEPAGEICE</sequence>
<organism evidence="2 3">
    <name type="scientific">Eumeta variegata</name>
    <name type="common">Bagworm moth</name>
    <name type="synonym">Eumeta japonica</name>
    <dbReference type="NCBI Taxonomy" id="151549"/>
    <lineage>
        <taxon>Eukaryota</taxon>
        <taxon>Metazoa</taxon>
        <taxon>Ecdysozoa</taxon>
        <taxon>Arthropoda</taxon>
        <taxon>Hexapoda</taxon>
        <taxon>Insecta</taxon>
        <taxon>Pterygota</taxon>
        <taxon>Neoptera</taxon>
        <taxon>Endopterygota</taxon>
        <taxon>Lepidoptera</taxon>
        <taxon>Glossata</taxon>
        <taxon>Ditrysia</taxon>
        <taxon>Tineoidea</taxon>
        <taxon>Psychidae</taxon>
        <taxon>Oiketicinae</taxon>
        <taxon>Eumeta</taxon>
    </lineage>
</organism>
<keyword evidence="3" id="KW-1185">Reference proteome</keyword>
<gene>
    <name evidence="2" type="ORF">EVAR_22897_1</name>
</gene>
<feature type="region of interest" description="Disordered" evidence="1">
    <location>
        <begin position="24"/>
        <end position="43"/>
    </location>
</feature>
<accession>A0A4C1UVF4</accession>
<dbReference type="EMBL" id="BGZK01000227">
    <property type="protein sequence ID" value="GBP29997.1"/>
    <property type="molecule type" value="Genomic_DNA"/>
</dbReference>
<comment type="caution">
    <text evidence="2">The sequence shown here is derived from an EMBL/GenBank/DDBJ whole genome shotgun (WGS) entry which is preliminary data.</text>
</comment>
<reference evidence="2 3" key="1">
    <citation type="journal article" date="2019" name="Commun. Biol.">
        <title>The bagworm genome reveals a unique fibroin gene that provides high tensile strength.</title>
        <authorList>
            <person name="Kono N."/>
            <person name="Nakamura H."/>
            <person name="Ohtoshi R."/>
            <person name="Tomita M."/>
            <person name="Numata K."/>
            <person name="Arakawa K."/>
        </authorList>
    </citation>
    <scope>NUCLEOTIDE SEQUENCE [LARGE SCALE GENOMIC DNA]</scope>
</reference>
<evidence type="ECO:0000313" key="2">
    <source>
        <dbReference type="EMBL" id="GBP29997.1"/>
    </source>
</evidence>
<dbReference type="AlphaFoldDB" id="A0A4C1UVF4"/>
<proteinExistence type="predicted"/>